<dbReference type="SUPFAM" id="SSF54928">
    <property type="entry name" value="RNA-binding domain, RBD"/>
    <property type="match status" value="1"/>
</dbReference>
<feature type="domain" description="RRM" evidence="6">
    <location>
        <begin position="312"/>
        <end position="385"/>
    </location>
</feature>
<dbReference type="SMART" id="SM00360">
    <property type="entry name" value="RRM"/>
    <property type="match status" value="1"/>
</dbReference>
<keyword evidence="1" id="KW-0479">Metal-binding</keyword>
<dbReference type="PANTHER" id="PTHR14089">
    <property type="entry name" value="PRE-MRNA-SPLICING FACTOR RBM22"/>
    <property type="match status" value="1"/>
</dbReference>
<keyword evidence="4 5" id="KW-0694">RNA-binding</keyword>
<dbReference type="AlphaFoldDB" id="A0A0D3KZZ2"/>
<dbReference type="Pfam" id="PF21369">
    <property type="entry name" value="STL11_N"/>
    <property type="match status" value="1"/>
</dbReference>
<evidence type="ECO:0000313" key="8">
    <source>
        <dbReference type="Proteomes" id="UP000013827"/>
    </source>
</evidence>
<dbReference type="InterPro" id="IPR035979">
    <property type="entry name" value="RBD_domain_sf"/>
</dbReference>
<dbReference type="KEGG" id="ehx:EMIHUDRAFT_462082"/>
<organism evidence="7 8">
    <name type="scientific">Emiliania huxleyi (strain CCMP1516)</name>
    <dbReference type="NCBI Taxonomy" id="280463"/>
    <lineage>
        <taxon>Eukaryota</taxon>
        <taxon>Haptista</taxon>
        <taxon>Haptophyta</taxon>
        <taxon>Prymnesiophyceae</taxon>
        <taxon>Isochrysidales</taxon>
        <taxon>Noelaerhabdaceae</taxon>
        <taxon>Emiliania</taxon>
    </lineage>
</organism>
<dbReference type="InterPro" id="IPR000504">
    <property type="entry name" value="RRM_dom"/>
</dbReference>
<evidence type="ECO:0000256" key="2">
    <source>
        <dbReference type="ARBA" id="ARBA00022771"/>
    </source>
</evidence>
<reference evidence="8" key="1">
    <citation type="journal article" date="2013" name="Nature">
        <title>Pan genome of the phytoplankton Emiliania underpins its global distribution.</title>
        <authorList>
            <person name="Read B.A."/>
            <person name="Kegel J."/>
            <person name="Klute M.J."/>
            <person name="Kuo A."/>
            <person name="Lefebvre S.C."/>
            <person name="Maumus F."/>
            <person name="Mayer C."/>
            <person name="Miller J."/>
            <person name="Monier A."/>
            <person name="Salamov A."/>
            <person name="Young J."/>
            <person name="Aguilar M."/>
            <person name="Claverie J.M."/>
            <person name="Frickenhaus S."/>
            <person name="Gonzalez K."/>
            <person name="Herman E.K."/>
            <person name="Lin Y.C."/>
            <person name="Napier J."/>
            <person name="Ogata H."/>
            <person name="Sarno A.F."/>
            <person name="Shmutz J."/>
            <person name="Schroeder D."/>
            <person name="de Vargas C."/>
            <person name="Verret F."/>
            <person name="von Dassow P."/>
            <person name="Valentin K."/>
            <person name="Van de Peer Y."/>
            <person name="Wheeler G."/>
            <person name="Dacks J.B."/>
            <person name="Delwiche C.F."/>
            <person name="Dyhrman S.T."/>
            <person name="Glockner G."/>
            <person name="John U."/>
            <person name="Richards T."/>
            <person name="Worden A.Z."/>
            <person name="Zhang X."/>
            <person name="Grigoriev I.V."/>
            <person name="Allen A.E."/>
            <person name="Bidle K."/>
            <person name="Borodovsky M."/>
            <person name="Bowler C."/>
            <person name="Brownlee C."/>
            <person name="Cock J.M."/>
            <person name="Elias M."/>
            <person name="Gladyshev V.N."/>
            <person name="Groth M."/>
            <person name="Guda C."/>
            <person name="Hadaegh A."/>
            <person name="Iglesias-Rodriguez M.D."/>
            <person name="Jenkins J."/>
            <person name="Jones B.M."/>
            <person name="Lawson T."/>
            <person name="Leese F."/>
            <person name="Lindquist E."/>
            <person name="Lobanov A."/>
            <person name="Lomsadze A."/>
            <person name="Malik S.B."/>
            <person name="Marsh M.E."/>
            <person name="Mackinder L."/>
            <person name="Mock T."/>
            <person name="Mueller-Roeber B."/>
            <person name="Pagarete A."/>
            <person name="Parker M."/>
            <person name="Probert I."/>
            <person name="Quesneville H."/>
            <person name="Raines C."/>
            <person name="Rensing S.A."/>
            <person name="Riano-Pachon D.M."/>
            <person name="Richier S."/>
            <person name="Rokitta S."/>
            <person name="Shiraiwa Y."/>
            <person name="Soanes D.M."/>
            <person name="van der Giezen M."/>
            <person name="Wahlund T.M."/>
            <person name="Williams B."/>
            <person name="Wilson W."/>
            <person name="Wolfe G."/>
            <person name="Wurch L.L."/>
        </authorList>
    </citation>
    <scope>NUCLEOTIDE SEQUENCE</scope>
</reference>
<dbReference type="eggNOG" id="KOG0153">
    <property type="taxonomic scope" value="Eukaryota"/>
</dbReference>
<dbReference type="PROSITE" id="PS50102">
    <property type="entry name" value="RRM"/>
    <property type="match status" value="1"/>
</dbReference>
<dbReference type="OMA" id="FRHEMPR"/>
<evidence type="ECO:0000256" key="5">
    <source>
        <dbReference type="PROSITE-ProRule" id="PRU00176"/>
    </source>
</evidence>
<proteinExistence type="predicted"/>
<keyword evidence="3" id="KW-0862">Zinc</keyword>
<dbReference type="GO" id="GO:0000974">
    <property type="term" value="C:Prp19 complex"/>
    <property type="evidence" value="ECO:0007669"/>
    <property type="project" value="TreeGrafter"/>
</dbReference>
<dbReference type="Proteomes" id="UP000013827">
    <property type="component" value="Unassembled WGS sequence"/>
</dbReference>
<dbReference type="GeneID" id="17286597"/>
<keyword evidence="8" id="KW-1185">Reference proteome</keyword>
<dbReference type="InterPro" id="IPR012677">
    <property type="entry name" value="Nucleotide-bd_a/b_plait_sf"/>
</dbReference>
<accession>A0A0D3KZZ2</accession>
<dbReference type="Pfam" id="PF00076">
    <property type="entry name" value="RRM_1"/>
    <property type="match status" value="1"/>
</dbReference>
<evidence type="ECO:0000256" key="3">
    <source>
        <dbReference type="ARBA" id="ARBA00022833"/>
    </source>
</evidence>
<dbReference type="GO" id="GO:0071006">
    <property type="term" value="C:U2-type catalytic step 1 spliceosome"/>
    <property type="evidence" value="ECO:0007669"/>
    <property type="project" value="TreeGrafter"/>
</dbReference>
<reference evidence="7" key="2">
    <citation type="submission" date="2024-10" db="UniProtKB">
        <authorList>
            <consortium name="EnsemblProtists"/>
        </authorList>
    </citation>
    <scope>IDENTIFICATION</scope>
</reference>
<dbReference type="GO" id="GO:0071007">
    <property type="term" value="C:U2-type catalytic step 2 spliceosome"/>
    <property type="evidence" value="ECO:0007669"/>
    <property type="project" value="TreeGrafter"/>
</dbReference>
<dbReference type="Gene3D" id="3.30.70.330">
    <property type="match status" value="1"/>
</dbReference>
<dbReference type="GO" id="GO:0008270">
    <property type="term" value="F:zinc ion binding"/>
    <property type="evidence" value="ECO:0007669"/>
    <property type="project" value="UniProtKB-KW"/>
</dbReference>
<dbReference type="RefSeq" id="XP_005793756.1">
    <property type="nucleotide sequence ID" value="XM_005793699.1"/>
</dbReference>
<evidence type="ECO:0000313" key="7">
    <source>
        <dbReference type="EnsemblProtists" id="EOD41327"/>
    </source>
</evidence>
<evidence type="ECO:0000256" key="1">
    <source>
        <dbReference type="ARBA" id="ARBA00022723"/>
    </source>
</evidence>
<dbReference type="PaxDb" id="2903-EOD41327"/>
<name>A0A0D3KZZ2_EMIH1</name>
<keyword evidence="2" id="KW-0863">Zinc-finger</keyword>
<evidence type="ECO:0000259" key="6">
    <source>
        <dbReference type="PROSITE" id="PS50102"/>
    </source>
</evidence>
<dbReference type="InterPro" id="IPR048995">
    <property type="entry name" value="STL11/RBM22-like_N"/>
</dbReference>
<protein>
    <recommendedName>
        <fullName evidence="6">RRM domain-containing protein</fullName>
    </recommendedName>
</protein>
<sequence length="439" mass="47362">MASSSGGAAATAAAAAARPGAQLAQTPDGLTLGEDFPYVCEVCLGPNPYVRMLKMPNSRECKISGRPYTAFRWKPGSEARYKETIVAAEVCLMDMEYNLPVAVRDQLTGAGKGGERGVGGEWLVAAASVQMPGSDVNKEFYWENQRQSLAAGTLQGYQELNAGGGAASVGANFEKLAALSRNNSHTPYYDRNLPKLCSFWARQTCNRVANGSCPYRPCCGVFRFPELASTQPELLSTLVRKLHAEGALGCMRDTSDEMEEIREALRDSQRGSRNEAIRNRYHGTEGDKLAAKYLDKAQSMAALTPPEDQGVVALWVGGLTADITQQDLRDAFYAYGEIAAVRMKPERRCALIEYTLRKSAEEAATALHRRLAIKGARLKLWWAKSQQAADNADARKYVSQAYGAPVPPPGEVAAFGAAGGASLYPSMNPSAMGARPDAR</sequence>
<dbReference type="STRING" id="2903.R1E1N0"/>
<dbReference type="HOGENOM" id="CLU_027112_0_0_1"/>
<dbReference type="GO" id="GO:0036002">
    <property type="term" value="F:pre-mRNA binding"/>
    <property type="evidence" value="ECO:0007669"/>
    <property type="project" value="TreeGrafter"/>
</dbReference>
<evidence type="ECO:0000256" key="4">
    <source>
        <dbReference type="ARBA" id="ARBA00022884"/>
    </source>
</evidence>
<dbReference type="GO" id="GO:0017070">
    <property type="term" value="F:U6 snRNA binding"/>
    <property type="evidence" value="ECO:0007669"/>
    <property type="project" value="TreeGrafter"/>
</dbReference>
<dbReference type="FunFam" id="3.30.70.330:FF:000476">
    <property type="entry name" value="Zinc finger CCCH domain-containing protein 4"/>
    <property type="match status" value="1"/>
</dbReference>
<dbReference type="InterPro" id="IPR039171">
    <property type="entry name" value="Cwc2/Slt11"/>
</dbReference>
<dbReference type="EnsemblProtists" id="EOD41327">
    <property type="protein sequence ID" value="EOD41327"/>
    <property type="gene ID" value="EMIHUDRAFT_462082"/>
</dbReference>
<dbReference type="PANTHER" id="PTHR14089:SF6">
    <property type="entry name" value="PRE-MRNA-SPLICING FACTOR RBM22"/>
    <property type="match status" value="1"/>
</dbReference>